<comment type="caution">
    <text evidence="3">The sequence shown here is derived from an EMBL/GenBank/DDBJ whole genome shotgun (WGS) entry which is preliminary data.</text>
</comment>
<name>A0ABX4ZVE3_9ENTR</name>
<reference evidence="3 4" key="1">
    <citation type="submission" date="2018-02" db="EMBL/GenBank/DDBJ databases">
        <title>Lelliotia aquatilis sp. nov., isolated from drinking water.</title>
        <authorList>
            <person name="Kaempfer P."/>
            <person name="Glaeser S."/>
            <person name="Exner M."/>
            <person name="Doijad S."/>
            <person name="Chakraborty T."/>
        </authorList>
    </citation>
    <scope>NUCLEOTIDE SEQUENCE [LARGE SCALE GENOMIC DNA]</scope>
    <source>
        <strain evidence="3 4">6331-17</strain>
    </source>
</reference>
<feature type="transmembrane region" description="Helical" evidence="2">
    <location>
        <begin position="30"/>
        <end position="53"/>
    </location>
</feature>
<dbReference type="Proteomes" id="UP000237025">
    <property type="component" value="Unassembled WGS sequence"/>
</dbReference>
<dbReference type="RefSeq" id="WP_103948158.1">
    <property type="nucleotide sequence ID" value="NZ_PQVR01000024.1"/>
</dbReference>
<gene>
    <name evidence="3" type="ORF">C3712_22375</name>
</gene>
<dbReference type="EMBL" id="PQVW01000026">
    <property type="protein sequence ID" value="POZ18954.1"/>
    <property type="molecule type" value="Genomic_DNA"/>
</dbReference>
<evidence type="ECO:0000313" key="4">
    <source>
        <dbReference type="Proteomes" id="UP000237025"/>
    </source>
</evidence>
<keyword evidence="4" id="KW-1185">Reference proteome</keyword>
<evidence type="ECO:0000256" key="2">
    <source>
        <dbReference type="SAM" id="Phobius"/>
    </source>
</evidence>
<organism evidence="3 4">
    <name type="scientific">Lelliottia aquatilis</name>
    <dbReference type="NCBI Taxonomy" id="2080838"/>
    <lineage>
        <taxon>Bacteria</taxon>
        <taxon>Pseudomonadati</taxon>
        <taxon>Pseudomonadota</taxon>
        <taxon>Gammaproteobacteria</taxon>
        <taxon>Enterobacterales</taxon>
        <taxon>Enterobacteriaceae</taxon>
        <taxon>Lelliottia</taxon>
    </lineage>
</organism>
<feature type="region of interest" description="Disordered" evidence="1">
    <location>
        <begin position="129"/>
        <end position="154"/>
    </location>
</feature>
<accession>A0ABX4ZVE3</accession>
<protein>
    <submittedName>
        <fullName evidence="3">Uncharacterized protein</fullName>
    </submittedName>
</protein>
<proteinExistence type="predicted"/>
<keyword evidence="2" id="KW-0472">Membrane</keyword>
<sequence>MSPDWVVAGHALLAPLLALSQPPWSGMAMMLVRSSMILLFLLVLWVLLTLWWRRRARAAEAESRYFRDWLIPLLLAGLGLMLLCSRDRGSVDHLFQRVDNMLMNNRLTEVQPDVTPESWYDVLGIPAEDEEGEGAGAGVPFLPDRADLVTGETE</sequence>
<feature type="transmembrane region" description="Helical" evidence="2">
    <location>
        <begin position="65"/>
        <end position="83"/>
    </location>
</feature>
<evidence type="ECO:0000256" key="1">
    <source>
        <dbReference type="SAM" id="MobiDB-lite"/>
    </source>
</evidence>
<evidence type="ECO:0000313" key="3">
    <source>
        <dbReference type="EMBL" id="POZ18954.1"/>
    </source>
</evidence>
<keyword evidence="2" id="KW-1133">Transmembrane helix</keyword>
<keyword evidence="2" id="KW-0812">Transmembrane</keyword>